<comment type="caution">
    <text evidence="1">The sequence shown here is derived from an EMBL/GenBank/DDBJ whole genome shotgun (WGS) entry which is preliminary data.</text>
</comment>
<dbReference type="OrthoDB" id="6130531at2759"/>
<protein>
    <submittedName>
        <fullName evidence="1">Uncharacterized protein</fullName>
    </submittedName>
</protein>
<dbReference type="AlphaFoldDB" id="A0A8K1FEQ3"/>
<reference evidence="1" key="1">
    <citation type="submission" date="2019-03" db="EMBL/GenBank/DDBJ databases">
        <title>Long read genome sequence of the mycoparasitic Pythium oligandrum ATCC 38472 isolated from sugarbeet rhizosphere.</title>
        <authorList>
            <person name="Gaulin E."/>
        </authorList>
    </citation>
    <scope>NUCLEOTIDE SEQUENCE</scope>
    <source>
        <strain evidence="1">ATCC 38472_TT</strain>
    </source>
</reference>
<accession>A0A8K1FEQ3</accession>
<dbReference type="PANTHER" id="PTHR23244">
    <property type="entry name" value="KELCH REPEAT DOMAIN"/>
    <property type="match status" value="1"/>
</dbReference>
<evidence type="ECO:0000313" key="1">
    <source>
        <dbReference type="EMBL" id="TMW56882.1"/>
    </source>
</evidence>
<evidence type="ECO:0000313" key="2">
    <source>
        <dbReference type="Proteomes" id="UP000794436"/>
    </source>
</evidence>
<dbReference type="PANTHER" id="PTHR23244:SF471">
    <property type="entry name" value="GUANINE NUCLEOTIDE-BINDING PROTEIN SUBUNIT BETA 1-RELATED"/>
    <property type="match status" value="1"/>
</dbReference>
<gene>
    <name evidence="1" type="ORF">Poli38472_002807</name>
</gene>
<sequence length="404" mass="46331">MIVYGGFSALCEDYCNDMWLYDFSDNEWTEMMEIGNTAYGPGKRFKFSSVVRDFKMYVFGGFRLWHGFAHENSIDNDWNDVSQYPRGGYLNDLWVYDKISNTWSNLTEKVVCPELTVLQILENIDVECVLKWPSSRAGHAAVSYQDAIYIHAGYRTFFPYPTTTSAGAGRGTLTIRGTGFTPYPTHPYYLNDLWKFNLTTGIWEELSAKPGDTQDKRTTKLPPPRLDHTLVVAKDVFLLFGGYLSNYYYDDTWQYNITFNRWRKLSTFVHALYPTTCTDDLAVRKLEHSGNYKTFAPPADLPDDLGGYYFIKERHYGTLKYMQNQQEGLENHLCSFSKLVVKLQGGMAAVIDKMGELTFLRSSSGLAHHNEQATWLLTIQHLMSYSSMGVMASLVNRSIKSRGR</sequence>
<dbReference type="SUPFAM" id="SSF117281">
    <property type="entry name" value="Kelch motif"/>
    <property type="match status" value="1"/>
</dbReference>
<dbReference type="Gene3D" id="2.120.10.80">
    <property type="entry name" value="Kelch-type beta propeller"/>
    <property type="match status" value="1"/>
</dbReference>
<dbReference type="Proteomes" id="UP000794436">
    <property type="component" value="Unassembled WGS sequence"/>
</dbReference>
<dbReference type="InterPro" id="IPR015915">
    <property type="entry name" value="Kelch-typ_b-propeller"/>
</dbReference>
<dbReference type="EMBL" id="SPLM01000144">
    <property type="protein sequence ID" value="TMW56882.1"/>
    <property type="molecule type" value="Genomic_DNA"/>
</dbReference>
<dbReference type="Pfam" id="PF24681">
    <property type="entry name" value="Kelch_KLHDC2_KLHL20_DRC7"/>
    <property type="match status" value="2"/>
</dbReference>
<proteinExistence type="predicted"/>
<name>A0A8K1FEQ3_PYTOL</name>
<organism evidence="1 2">
    <name type="scientific">Pythium oligandrum</name>
    <name type="common">Mycoparasitic fungus</name>
    <dbReference type="NCBI Taxonomy" id="41045"/>
    <lineage>
        <taxon>Eukaryota</taxon>
        <taxon>Sar</taxon>
        <taxon>Stramenopiles</taxon>
        <taxon>Oomycota</taxon>
        <taxon>Peronosporomycetes</taxon>
        <taxon>Pythiales</taxon>
        <taxon>Pythiaceae</taxon>
        <taxon>Pythium</taxon>
    </lineage>
</organism>
<keyword evidence="2" id="KW-1185">Reference proteome</keyword>